<organism evidence="2 3">
    <name type="scientific">Portunus trituberculatus</name>
    <name type="common">Swimming crab</name>
    <name type="synonym">Neptunus trituberculatus</name>
    <dbReference type="NCBI Taxonomy" id="210409"/>
    <lineage>
        <taxon>Eukaryota</taxon>
        <taxon>Metazoa</taxon>
        <taxon>Ecdysozoa</taxon>
        <taxon>Arthropoda</taxon>
        <taxon>Crustacea</taxon>
        <taxon>Multicrustacea</taxon>
        <taxon>Malacostraca</taxon>
        <taxon>Eumalacostraca</taxon>
        <taxon>Eucarida</taxon>
        <taxon>Decapoda</taxon>
        <taxon>Pleocyemata</taxon>
        <taxon>Brachyura</taxon>
        <taxon>Eubrachyura</taxon>
        <taxon>Portunoidea</taxon>
        <taxon>Portunidae</taxon>
        <taxon>Portuninae</taxon>
        <taxon>Portunus</taxon>
    </lineage>
</organism>
<keyword evidence="3" id="KW-1185">Reference proteome</keyword>
<name>A0A5B7IKC6_PORTR</name>
<evidence type="ECO:0000313" key="2">
    <source>
        <dbReference type="EMBL" id="MPC82379.1"/>
    </source>
</evidence>
<feature type="region of interest" description="Disordered" evidence="1">
    <location>
        <begin position="1"/>
        <end position="37"/>
    </location>
</feature>
<reference evidence="2 3" key="1">
    <citation type="submission" date="2019-05" db="EMBL/GenBank/DDBJ databases">
        <title>Another draft genome of Portunus trituberculatus and its Hox gene families provides insights of decapod evolution.</title>
        <authorList>
            <person name="Jeong J.-H."/>
            <person name="Song I."/>
            <person name="Kim S."/>
            <person name="Choi T."/>
            <person name="Kim D."/>
            <person name="Ryu S."/>
            <person name="Kim W."/>
        </authorList>
    </citation>
    <scope>NUCLEOTIDE SEQUENCE [LARGE SCALE GENOMIC DNA]</scope>
    <source>
        <tissue evidence="2">Muscle</tissue>
    </source>
</reference>
<dbReference type="AlphaFoldDB" id="A0A5B7IKC6"/>
<gene>
    <name evidence="2" type="ORF">E2C01_077043</name>
</gene>
<protein>
    <submittedName>
        <fullName evidence="2">Uncharacterized protein</fullName>
    </submittedName>
</protein>
<dbReference type="EMBL" id="VSRR010059613">
    <property type="protein sequence ID" value="MPC82379.1"/>
    <property type="molecule type" value="Genomic_DNA"/>
</dbReference>
<accession>A0A5B7IKC6</accession>
<feature type="region of interest" description="Disordered" evidence="1">
    <location>
        <begin position="76"/>
        <end position="95"/>
    </location>
</feature>
<dbReference type="Proteomes" id="UP000324222">
    <property type="component" value="Unassembled WGS sequence"/>
</dbReference>
<sequence>MEVERHAGWTEGREGGRDGGKGVSETRVPAATTATMPAYRLTPRWHCTGLPTRSGAQYPAGQCGWNTYVSPLLASAPRTPPHPPTPALAKHAPEL</sequence>
<evidence type="ECO:0000313" key="3">
    <source>
        <dbReference type="Proteomes" id="UP000324222"/>
    </source>
</evidence>
<evidence type="ECO:0000256" key="1">
    <source>
        <dbReference type="SAM" id="MobiDB-lite"/>
    </source>
</evidence>
<proteinExistence type="predicted"/>
<feature type="compositionally biased region" description="Basic and acidic residues" evidence="1">
    <location>
        <begin position="1"/>
        <end position="20"/>
    </location>
</feature>
<comment type="caution">
    <text evidence="2">The sequence shown here is derived from an EMBL/GenBank/DDBJ whole genome shotgun (WGS) entry which is preliminary data.</text>
</comment>